<keyword evidence="7" id="KW-0411">Iron-sulfur</keyword>
<dbReference type="AlphaFoldDB" id="A0A6C0VGJ3"/>
<dbReference type="SMART" id="SM00478">
    <property type="entry name" value="ENDO3c"/>
    <property type="match status" value="1"/>
</dbReference>
<sequence length="186" mass="21076">MSEVLLKRTTSKAADRVFNEFIEKFPDVKSLYHADISLIEEVLKPIGLYSQRAKGLKEAAEFLVNEYGGEFPIDLEKLLEIPHIGSYTAGAIFSIGMDKPAPMVDSNVCRVVGRVFKDLLSENPTLKEITELVNTLMPEKEFKYFNWGIIDLGSLVCTYRSCCKEDCPVKSFCSTYFESKYKDTDN</sequence>
<evidence type="ECO:0000259" key="10">
    <source>
        <dbReference type="SMART" id="SM00478"/>
    </source>
</evidence>
<dbReference type="GO" id="GO:0051536">
    <property type="term" value="F:iron-sulfur cluster binding"/>
    <property type="evidence" value="ECO:0007669"/>
    <property type="project" value="UniProtKB-KW"/>
</dbReference>
<dbReference type="Gene3D" id="1.10.1670.10">
    <property type="entry name" value="Helix-hairpin-Helix base-excision DNA repair enzymes (C-terminal)"/>
    <property type="match status" value="1"/>
</dbReference>
<dbReference type="InterPro" id="IPR011257">
    <property type="entry name" value="DNA_glycosylase"/>
</dbReference>
<proteinExistence type="inferred from homology"/>
<keyword evidence="4" id="KW-0227">DNA damage</keyword>
<accession>A0A6C0VGJ3</accession>
<dbReference type="RefSeq" id="WP_080943182.1">
    <property type="nucleotide sequence ID" value="NZ_AP019780.1"/>
</dbReference>
<dbReference type="GeneID" id="25418370"/>
<protein>
    <recommendedName>
        <fullName evidence="10">HhH-GPD domain-containing protein</fullName>
    </recommendedName>
</protein>
<keyword evidence="6" id="KW-0408">Iron</keyword>
<evidence type="ECO:0000256" key="2">
    <source>
        <dbReference type="ARBA" id="ARBA00008343"/>
    </source>
</evidence>
<dbReference type="GO" id="GO:0006298">
    <property type="term" value="P:mismatch repair"/>
    <property type="evidence" value="ECO:0007669"/>
    <property type="project" value="TreeGrafter"/>
</dbReference>
<name>A0A6C0VGJ3_METMZ</name>
<dbReference type="Pfam" id="PF00730">
    <property type="entry name" value="HhH-GPD"/>
    <property type="match status" value="1"/>
</dbReference>
<keyword evidence="5" id="KW-0378">Hydrolase</keyword>
<dbReference type="PANTHER" id="PTHR42944:SF1">
    <property type="entry name" value="ADENINE DNA GLYCOSYLASE"/>
    <property type="match status" value="1"/>
</dbReference>
<dbReference type="GO" id="GO:0046872">
    <property type="term" value="F:metal ion binding"/>
    <property type="evidence" value="ECO:0007669"/>
    <property type="project" value="UniProtKB-KW"/>
</dbReference>
<organism evidence="11 12">
    <name type="scientific">Methanosarcina mazei</name>
    <name type="common">Methanosarcina frisia</name>
    <dbReference type="NCBI Taxonomy" id="2209"/>
    <lineage>
        <taxon>Archaea</taxon>
        <taxon>Methanobacteriati</taxon>
        <taxon>Methanobacteriota</taxon>
        <taxon>Stenosarchaea group</taxon>
        <taxon>Methanomicrobia</taxon>
        <taxon>Methanosarcinales</taxon>
        <taxon>Methanosarcinaceae</taxon>
        <taxon>Methanosarcina</taxon>
    </lineage>
</organism>
<dbReference type="EMBL" id="CP042908">
    <property type="protein sequence ID" value="QIB90567.1"/>
    <property type="molecule type" value="Genomic_DNA"/>
</dbReference>
<dbReference type="GO" id="GO:0035485">
    <property type="term" value="F:adenine/guanine mispair binding"/>
    <property type="evidence" value="ECO:0007669"/>
    <property type="project" value="TreeGrafter"/>
</dbReference>
<keyword evidence="8" id="KW-0234">DNA repair</keyword>
<dbReference type="Gene3D" id="1.10.340.30">
    <property type="entry name" value="Hypothetical protein, domain 2"/>
    <property type="match status" value="1"/>
</dbReference>
<evidence type="ECO:0000313" key="11">
    <source>
        <dbReference type="EMBL" id="QIB90567.1"/>
    </source>
</evidence>
<evidence type="ECO:0000256" key="3">
    <source>
        <dbReference type="ARBA" id="ARBA00022723"/>
    </source>
</evidence>
<evidence type="ECO:0000256" key="4">
    <source>
        <dbReference type="ARBA" id="ARBA00022763"/>
    </source>
</evidence>
<dbReference type="GO" id="GO:0000701">
    <property type="term" value="F:purine-specific mismatch base pair DNA N-glycosylase activity"/>
    <property type="evidence" value="ECO:0007669"/>
    <property type="project" value="TreeGrafter"/>
</dbReference>
<dbReference type="GO" id="GO:0006284">
    <property type="term" value="P:base-excision repair"/>
    <property type="evidence" value="ECO:0007669"/>
    <property type="project" value="InterPro"/>
</dbReference>
<dbReference type="SUPFAM" id="SSF48150">
    <property type="entry name" value="DNA-glycosylase"/>
    <property type="match status" value="1"/>
</dbReference>
<dbReference type="GO" id="GO:0034039">
    <property type="term" value="F:8-oxo-7,8-dihydroguanine DNA N-glycosylase activity"/>
    <property type="evidence" value="ECO:0007669"/>
    <property type="project" value="TreeGrafter"/>
</dbReference>
<gene>
    <name evidence="11" type="ORF">FQU78_05350</name>
</gene>
<reference evidence="11 12" key="1">
    <citation type="journal article" date="2020" name="Environ. Microbiol. Rep.">
        <title>Redox cycling of Fe(II) and Fe(III) in magnetite accelerates aceticlastic methanogenesis by Methanosarcina mazei.</title>
        <authorList>
            <person name="Wang H."/>
            <person name="Byrne J.M."/>
            <person name="Liu P."/>
            <person name="Liu J."/>
            <person name="Dong X."/>
            <person name="Lu Y."/>
        </authorList>
    </citation>
    <scope>NUCLEOTIDE SEQUENCE [LARGE SCALE GENOMIC DNA]</scope>
    <source>
        <strain evidence="12">zm-15</strain>
    </source>
</reference>
<dbReference type="CDD" id="cd00056">
    <property type="entry name" value="ENDO3c"/>
    <property type="match status" value="1"/>
</dbReference>
<evidence type="ECO:0000256" key="1">
    <source>
        <dbReference type="ARBA" id="ARBA00001966"/>
    </source>
</evidence>
<dbReference type="Proteomes" id="UP000467371">
    <property type="component" value="Chromosome"/>
</dbReference>
<dbReference type="REBASE" id="379207">
    <property type="entry name" value="V.Mmazm15ORF5345P"/>
</dbReference>
<keyword evidence="3" id="KW-0479">Metal-binding</keyword>
<dbReference type="InterPro" id="IPR003265">
    <property type="entry name" value="HhH-GPD_domain"/>
</dbReference>
<feature type="domain" description="HhH-GPD" evidence="10">
    <location>
        <begin position="5"/>
        <end position="155"/>
    </location>
</feature>
<evidence type="ECO:0000313" key="12">
    <source>
        <dbReference type="Proteomes" id="UP000467371"/>
    </source>
</evidence>
<comment type="similarity">
    <text evidence="2">Belongs to the Nth/MutY family.</text>
</comment>
<dbReference type="InterPro" id="IPR023170">
    <property type="entry name" value="HhH_base_excis_C"/>
</dbReference>
<dbReference type="GO" id="GO:0032357">
    <property type="term" value="F:oxidized purine DNA binding"/>
    <property type="evidence" value="ECO:0007669"/>
    <property type="project" value="TreeGrafter"/>
</dbReference>
<evidence type="ECO:0000256" key="5">
    <source>
        <dbReference type="ARBA" id="ARBA00022801"/>
    </source>
</evidence>
<dbReference type="InterPro" id="IPR044298">
    <property type="entry name" value="MIG/MutY"/>
</dbReference>
<evidence type="ECO:0000256" key="8">
    <source>
        <dbReference type="ARBA" id="ARBA00023204"/>
    </source>
</evidence>
<evidence type="ECO:0000256" key="9">
    <source>
        <dbReference type="ARBA" id="ARBA00023295"/>
    </source>
</evidence>
<dbReference type="PANTHER" id="PTHR42944">
    <property type="entry name" value="ADENINE DNA GLYCOSYLASE"/>
    <property type="match status" value="1"/>
</dbReference>
<keyword evidence="9" id="KW-0326">Glycosidase</keyword>
<evidence type="ECO:0000256" key="7">
    <source>
        <dbReference type="ARBA" id="ARBA00023014"/>
    </source>
</evidence>
<comment type="cofactor">
    <cofactor evidence="1">
        <name>[4Fe-4S] cluster</name>
        <dbReference type="ChEBI" id="CHEBI:49883"/>
    </cofactor>
</comment>
<evidence type="ECO:0000256" key="6">
    <source>
        <dbReference type="ARBA" id="ARBA00023004"/>
    </source>
</evidence>